<organism evidence="1 2">
    <name type="scientific">Trichinella pseudospiralis</name>
    <name type="common">Parasitic roundworm</name>
    <dbReference type="NCBI Taxonomy" id="6337"/>
    <lineage>
        <taxon>Eukaryota</taxon>
        <taxon>Metazoa</taxon>
        <taxon>Ecdysozoa</taxon>
        <taxon>Nematoda</taxon>
        <taxon>Enoplea</taxon>
        <taxon>Dorylaimia</taxon>
        <taxon>Trichinellida</taxon>
        <taxon>Trichinellidae</taxon>
        <taxon>Trichinella</taxon>
    </lineage>
</organism>
<dbReference type="EMBL" id="JYDS01000003">
    <property type="protein sequence ID" value="KRZ34616.1"/>
    <property type="molecule type" value="Genomic_DNA"/>
</dbReference>
<dbReference type="AlphaFoldDB" id="A0A0V1JHY6"/>
<gene>
    <name evidence="1" type="ORF">T4B_3617</name>
</gene>
<evidence type="ECO:0000313" key="2">
    <source>
        <dbReference type="Proteomes" id="UP000054805"/>
    </source>
</evidence>
<reference evidence="1 2" key="1">
    <citation type="submission" date="2015-01" db="EMBL/GenBank/DDBJ databases">
        <title>Evolution of Trichinella species and genotypes.</title>
        <authorList>
            <person name="Korhonen P.K."/>
            <person name="Edoardo P."/>
            <person name="Giuseppe L.R."/>
            <person name="Gasser R.B."/>
        </authorList>
    </citation>
    <scope>NUCLEOTIDE SEQUENCE [LARGE SCALE GENOMIC DNA]</scope>
    <source>
        <strain evidence="1">ISS588</strain>
    </source>
</reference>
<evidence type="ECO:0000313" key="1">
    <source>
        <dbReference type="EMBL" id="KRZ34616.1"/>
    </source>
</evidence>
<comment type="caution">
    <text evidence="1">The sequence shown here is derived from an EMBL/GenBank/DDBJ whole genome shotgun (WGS) entry which is preliminary data.</text>
</comment>
<keyword evidence="2" id="KW-1185">Reference proteome</keyword>
<dbReference type="Proteomes" id="UP000054805">
    <property type="component" value="Unassembled WGS sequence"/>
</dbReference>
<sequence length="109" mass="12649">MKKLLNWFTYEKYNETKLLATKLELLNSTTDNSVNNTRGLYEGQINKITPKPNYHYLESQHNIHTRTHNTVITSSTGGRYRNAERSLCAIEVKVEVCYQTNAKKADIIR</sequence>
<protein>
    <submittedName>
        <fullName evidence="1">Uncharacterized protein</fullName>
    </submittedName>
</protein>
<proteinExistence type="predicted"/>
<name>A0A0V1JHY6_TRIPS</name>
<accession>A0A0V1JHY6</accession>